<keyword evidence="10" id="KW-0067">ATP-binding</keyword>
<evidence type="ECO:0000256" key="7">
    <source>
        <dbReference type="ARBA" id="ARBA00022679"/>
    </source>
</evidence>
<evidence type="ECO:0000256" key="4">
    <source>
        <dbReference type="ARBA" id="ARBA00010912"/>
    </source>
</evidence>
<comment type="caution">
    <text evidence="18">The sequence shown here is derived from an EMBL/GenBank/DDBJ whole genome shotgun (WGS) entry which is preliminary data.</text>
</comment>
<evidence type="ECO:0000256" key="14">
    <source>
        <dbReference type="SAM" id="MobiDB-lite"/>
    </source>
</evidence>
<reference evidence="18 19" key="1">
    <citation type="submission" date="2024-02" db="EMBL/GenBank/DDBJ databases">
        <authorList>
            <person name="Daric V."/>
            <person name="Darras S."/>
        </authorList>
    </citation>
    <scope>NUCLEOTIDE SEQUENCE [LARGE SCALE GENOMIC DNA]</scope>
</reference>
<feature type="domain" description="Poly(A) polymerase nucleotidyltransferase" evidence="17">
    <location>
        <begin position="10"/>
        <end position="203"/>
    </location>
</feature>
<evidence type="ECO:0000256" key="6">
    <source>
        <dbReference type="ARBA" id="ARBA00022664"/>
    </source>
</evidence>
<dbReference type="SUPFAM" id="SSF81301">
    <property type="entry name" value="Nucleotidyltransferase"/>
    <property type="match status" value="1"/>
</dbReference>
<sequence>MDQQSNKAYGITSPISMQGPTAKDEILTQKLREVIEPFGVFEAKEEMEKRHVVLGKLNELVRKFVVKVSEERKLPQSLIDSSGGKLYTFGSYRLGVCARGADIDTLCVVPRHVNRSDFFSTFYNLLKDCPEVSEPRAIEDAFVPVIKLKFSDIEIDVLFSRLALQVIPDDQDLRNDSLLKNLDIRCIRSLNGCRVTDEILHLVPNKENFRLTLRAIKLWAKNRGIYSNMLGYLGGVSWAMLVARTCQLYPNAIASTLLHRFFWLFSQWQWPKPVLLKQPDENNQLNLPVWDPRYNPSDRLHLMPIITPAYPQQNSTYNVTRSSLTVMKGEFIEAYRITMNVQENKASWCELFEKPNFFNEYKHFIVLTASAETEEHFNLWTGLVESKIRILVGYLERNDYILIAHINQKSYSQHFSTMIENVERTNFVTRWFLGLRFIKDLFSTNINLTHDIQAFTDTLHRQAHTSKVYKEDMKVEATYARRSRLAPFLPEEVAATIRSSKIMSTRKKAQMNSAVDMSIDNNGSSSIDNSNNSCVRTESPIPSANSSLNNISMISVESETRDNTPTPPPTMEVISKSEKVSSSQLARSNLSYSETPMITSPSKPTMCTSVQSAPTNLNHSEANTKEFGITRTIVVNSVNNMAPHEVMLSQNISVLGSSKVDSSLSQHKIANTTQSSMSTIPTLVGGNRGNQIPTVSRHSRNQMDSQSGNRHPSMPIRTIPVLTRPSQVGCDQSNIYGAANPPQVSQISTFYQAQPIQTIRSGQAIPTSYNPMQQNLNSSYQTFQQVSPISVSHRLIHPSNMYAYNQLPGSGHSKPIDIKASSLKRPHSPLQNDPYFSPKLFSPDRNSSIRPGAELLDSPPSQIRTVPVLKDNIKLKTKIGSHTTRR</sequence>
<keyword evidence="8" id="KW-0479">Metal-binding</keyword>
<proteinExistence type="inferred from homology"/>
<feature type="domain" description="Poly(A) polymerase central" evidence="16">
    <location>
        <begin position="208"/>
        <end position="354"/>
    </location>
</feature>
<dbReference type="SUPFAM" id="SSF55003">
    <property type="entry name" value="PAP/Archaeal CCA-adding enzyme, C-terminal domain"/>
    <property type="match status" value="1"/>
</dbReference>
<dbReference type="EC" id="2.7.7.19" evidence="5"/>
<comment type="similarity">
    <text evidence="4">Belongs to the poly(A) polymerase family.</text>
</comment>
<dbReference type="CDD" id="cd05402">
    <property type="entry name" value="NT_PAP_TUTase"/>
    <property type="match status" value="1"/>
</dbReference>
<accession>A0ABP0GMG3</accession>
<dbReference type="Gene3D" id="3.30.70.590">
    <property type="entry name" value="Poly(A) polymerase predicted RNA binding domain"/>
    <property type="match status" value="1"/>
</dbReference>
<evidence type="ECO:0000256" key="12">
    <source>
        <dbReference type="ARBA" id="ARBA00023242"/>
    </source>
</evidence>
<feature type="region of interest" description="Disordered" evidence="14">
    <location>
        <begin position="517"/>
        <end position="587"/>
    </location>
</feature>
<comment type="catalytic activity">
    <reaction evidence="13">
        <text>RNA(n) + ATP = RNA(n)-3'-adenine ribonucleotide + diphosphate</text>
        <dbReference type="Rhea" id="RHEA:11332"/>
        <dbReference type="Rhea" id="RHEA-COMP:14527"/>
        <dbReference type="Rhea" id="RHEA-COMP:17347"/>
        <dbReference type="ChEBI" id="CHEBI:30616"/>
        <dbReference type="ChEBI" id="CHEBI:33019"/>
        <dbReference type="ChEBI" id="CHEBI:140395"/>
        <dbReference type="ChEBI" id="CHEBI:173115"/>
        <dbReference type="EC" id="2.7.7.19"/>
    </reaction>
</comment>
<dbReference type="Gene3D" id="1.10.1410.10">
    <property type="match status" value="1"/>
</dbReference>
<feature type="compositionally biased region" description="Polar residues" evidence="14">
    <location>
        <begin position="696"/>
        <end position="710"/>
    </location>
</feature>
<evidence type="ECO:0000256" key="3">
    <source>
        <dbReference type="ARBA" id="ARBA00004123"/>
    </source>
</evidence>
<dbReference type="Proteomes" id="UP001642483">
    <property type="component" value="Unassembled WGS sequence"/>
</dbReference>
<feature type="compositionally biased region" description="Polar residues" evidence="14">
    <location>
        <begin position="534"/>
        <end position="557"/>
    </location>
</feature>
<evidence type="ECO:0000256" key="1">
    <source>
        <dbReference type="ARBA" id="ARBA00001936"/>
    </source>
</evidence>
<evidence type="ECO:0000313" key="19">
    <source>
        <dbReference type="Proteomes" id="UP001642483"/>
    </source>
</evidence>
<dbReference type="InterPro" id="IPR007012">
    <property type="entry name" value="PolA_pol_cen_dom"/>
</dbReference>
<dbReference type="EMBL" id="CAWYQH010000130">
    <property type="protein sequence ID" value="CAK8692563.1"/>
    <property type="molecule type" value="Genomic_DNA"/>
</dbReference>
<comment type="cofactor">
    <cofactor evidence="2">
        <name>Mg(2+)</name>
        <dbReference type="ChEBI" id="CHEBI:18420"/>
    </cofactor>
</comment>
<feature type="region of interest" description="Disordered" evidence="14">
    <location>
        <begin position="696"/>
        <end position="716"/>
    </location>
</feature>
<evidence type="ECO:0000256" key="2">
    <source>
        <dbReference type="ARBA" id="ARBA00001946"/>
    </source>
</evidence>
<dbReference type="InterPro" id="IPR048840">
    <property type="entry name" value="PolA_pol_NTPase"/>
</dbReference>
<evidence type="ECO:0000256" key="5">
    <source>
        <dbReference type="ARBA" id="ARBA00012388"/>
    </source>
</evidence>
<dbReference type="PANTHER" id="PTHR10682">
    <property type="entry name" value="POLY A POLYMERASE"/>
    <property type="match status" value="1"/>
</dbReference>
<evidence type="ECO:0000313" key="18">
    <source>
        <dbReference type="EMBL" id="CAK8692563.1"/>
    </source>
</evidence>
<keyword evidence="9" id="KW-0547">Nucleotide-binding</keyword>
<evidence type="ECO:0000256" key="10">
    <source>
        <dbReference type="ARBA" id="ARBA00022840"/>
    </source>
</evidence>
<feature type="region of interest" description="Disordered" evidence="14">
    <location>
        <begin position="823"/>
        <end position="863"/>
    </location>
</feature>
<evidence type="ECO:0000256" key="9">
    <source>
        <dbReference type="ARBA" id="ARBA00022741"/>
    </source>
</evidence>
<evidence type="ECO:0000259" key="15">
    <source>
        <dbReference type="Pfam" id="PF04926"/>
    </source>
</evidence>
<dbReference type="InterPro" id="IPR007010">
    <property type="entry name" value="PolA_pol_RNA-bd_dom"/>
</dbReference>
<evidence type="ECO:0000256" key="11">
    <source>
        <dbReference type="ARBA" id="ARBA00022842"/>
    </source>
</evidence>
<evidence type="ECO:0000256" key="8">
    <source>
        <dbReference type="ARBA" id="ARBA00022723"/>
    </source>
</evidence>
<evidence type="ECO:0000256" key="13">
    <source>
        <dbReference type="ARBA" id="ARBA00048830"/>
    </source>
</evidence>
<comment type="subcellular location">
    <subcellularLocation>
        <location evidence="3">Nucleus</location>
    </subcellularLocation>
</comment>
<name>A0ABP0GMG3_CLALP</name>
<dbReference type="InterPro" id="IPR043519">
    <property type="entry name" value="NT_sf"/>
</dbReference>
<comment type="cofactor">
    <cofactor evidence="1">
        <name>Mn(2+)</name>
        <dbReference type="ChEBI" id="CHEBI:29035"/>
    </cofactor>
</comment>
<keyword evidence="11" id="KW-0460">Magnesium</keyword>
<evidence type="ECO:0000259" key="17">
    <source>
        <dbReference type="Pfam" id="PF20750"/>
    </source>
</evidence>
<feature type="compositionally biased region" description="Low complexity" evidence="14">
    <location>
        <begin position="518"/>
        <end position="533"/>
    </location>
</feature>
<dbReference type="PANTHER" id="PTHR10682:SF10">
    <property type="entry name" value="POLYNUCLEOTIDE ADENYLYLTRANSFERASE"/>
    <property type="match status" value="1"/>
</dbReference>
<evidence type="ECO:0000259" key="16">
    <source>
        <dbReference type="Pfam" id="PF04928"/>
    </source>
</evidence>
<dbReference type="Pfam" id="PF04926">
    <property type="entry name" value="PAP_RNA-bind"/>
    <property type="match status" value="1"/>
</dbReference>
<keyword evidence="6" id="KW-0507">mRNA processing</keyword>
<dbReference type="SUPFAM" id="SSF81631">
    <property type="entry name" value="PAP/OAS1 substrate-binding domain"/>
    <property type="match status" value="1"/>
</dbReference>
<keyword evidence="19" id="KW-1185">Reference proteome</keyword>
<feature type="domain" description="Poly(A) polymerase RNA-binding" evidence="15">
    <location>
        <begin position="356"/>
        <end position="417"/>
    </location>
</feature>
<keyword evidence="12" id="KW-0539">Nucleus</keyword>
<organism evidence="18 19">
    <name type="scientific">Clavelina lepadiformis</name>
    <name type="common">Light-bulb sea squirt</name>
    <name type="synonym">Ascidia lepadiformis</name>
    <dbReference type="NCBI Taxonomy" id="159417"/>
    <lineage>
        <taxon>Eukaryota</taxon>
        <taxon>Metazoa</taxon>
        <taxon>Chordata</taxon>
        <taxon>Tunicata</taxon>
        <taxon>Ascidiacea</taxon>
        <taxon>Aplousobranchia</taxon>
        <taxon>Clavelinidae</taxon>
        <taxon>Clavelina</taxon>
    </lineage>
</organism>
<dbReference type="Pfam" id="PF20750">
    <property type="entry name" value="PAP_NTPase"/>
    <property type="match status" value="1"/>
</dbReference>
<protein>
    <recommendedName>
        <fullName evidence="5">polynucleotide adenylyltransferase</fullName>
        <ecNumber evidence="5">2.7.7.19</ecNumber>
    </recommendedName>
</protein>
<dbReference type="InterPro" id="IPR011068">
    <property type="entry name" value="NuclTrfase_I-like_C"/>
</dbReference>
<dbReference type="Gene3D" id="3.30.460.10">
    <property type="entry name" value="Beta Polymerase, domain 2"/>
    <property type="match status" value="1"/>
</dbReference>
<gene>
    <name evidence="18" type="ORF">CVLEPA_LOCUS25821</name>
</gene>
<dbReference type="Pfam" id="PF04928">
    <property type="entry name" value="PAP_central"/>
    <property type="match status" value="1"/>
</dbReference>
<keyword evidence="7" id="KW-0808">Transferase</keyword>